<evidence type="ECO:0000313" key="2">
    <source>
        <dbReference type="Proteomes" id="UP000257109"/>
    </source>
</evidence>
<dbReference type="OrthoDB" id="1751374at2759"/>
<evidence type="ECO:0000313" key="1">
    <source>
        <dbReference type="EMBL" id="RDY12343.1"/>
    </source>
</evidence>
<organism evidence="1 2">
    <name type="scientific">Mucuna pruriens</name>
    <name type="common">Velvet bean</name>
    <name type="synonym">Dolichos pruriens</name>
    <dbReference type="NCBI Taxonomy" id="157652"/>
    <lineage>
        <taxon>Eukaryota</taxon>
        <taxon>Viridiplantae</taxon>
        <taxon>Streptophyta</taxon>
        <taxon>Embryophyta</taxon>
        <taxon>Tracheophyta</taxon>
        <taxon>Spermatophyta</taxon>
        <taxon>Magnoliopsida</taxon>
        <taxon>eudicotyledons</taxon>
        <taxon>Gunneridae</taxon>
        <taxon>Pentapetalae</taxon>
        <taxon>rosids</taxon>
        <taxon>fabids</taxon>
        <taxon>Fabales</taxon>
        <taxon>Fabaceae</taxon>
        <taxon>Papilionoideae</taxon>
        <taxon>50 kb inversion clade</taxon>
        <taxon>NPAAA clade</taxon>
        <taxon>indigoferoid/millettioid clade</taxon>
        <taxon>Phaseoleae</taxon>
        <taxon>Mucuna</taxon>
    </lineage>
</organism>
<dbReference type="Proteomes" id="UP000257109">
    <property type="component" value="Unassembled WGS sequence"/>
</dbReference>
<proteinExistence type="predicted"/>
<feature type="non-terminal residue" evidence="1">
    <location>
        <position position="1"/>
    </location>
</feature>
<sequence length="103" mass="11840">MRNSLYSRSKSNCLSQSILENLIEDVTNDMFIALRKGKQSCIKYHISQFMCTDHHSIQYQSFIVAIDAIKTPTSVHKALKDENWVQAMKDEMKALKKINLGDC</sequence>
<name>A0A371IBD7_MUCPR</name>
<gene>
    <name evidence="1" type="ORF">CR513_02876</name>
</gene>
<protein>
    <recommendedName>
        <fullName evidence="3">Mitochondrial protein</fullName>
    </recommendedName>
</protein>
<dbReference type="AlphaFoldDB" id="A0A371IBD7"/>
<keyword evidence="2" id="KW-1185">Reference proteome</keyword>
<reference evidence="1" key="1">
    <citation type="submission" date="2018-05" db="EMBL/GenBank/DDBJ databases">
        <title>Draft genome of Mucuna pruriens seed.</title>
        <authorList>
            <person name="Nnadi N.E."/>
            <person name="Vos R."/>
            <person name="Hasami M.H."/>
            <person name="Devisetty U.K."/>
            <person name="Aguiy J.C."/>
        </authorList>
    </citation>
    <scope>NUCLEOTIDE SEQUENCE [LARGE SCALE GENOMIC DNA]</scope>
    <source>
        <strain evidence="1">JCA_2017</strain>
    </source>
</reference>
<comment type="caution">
    <text evidence="1">The sequence shown here is derived from an EMBL/GenBank/DDBJ whole genome shotgun (WGS) entry which is preliminary data.</text>
</comment>
<dbReference type="EMBL" id="QJKJ01000488">
    <property type="protein sequence ID" value="RDY12343.1"/>
    <property type="molecule type" value="Genomic_DNA"/>
</dbReference>
<evidence type="ECO:0008006" key="3">
    <source>
        <dbReference type="Google" id="ProtNLM"/>
    </source>
</evidence>
<accession>A0A371IBD7</accession>